<keyword evidence="2" id="KW-1133">Transmembrane helix</keyword>
<evidence type="ECO:0000313" key="3">
    <source>
        <dbReference type="EMBL" id="KAK4538628.1"/>
    </source>
</evidence>
<comment type="caution">
    <text evidence="3">The sequence shown here is derived from an EMBL/GenBank/DDBJ whole genome shotgun (WGS) entry which is preliminary data.</text>
</comment>
<evidence type="ECO:0000313" key="4">
    <source>
        <dbReference type="Proteomes" id="UP001301350"/>
    </source>
</evidence>
<protein>
    <recommendedName>
        <fullName evidence="5">DUF1279 domain-containing protein</fullName>
    </recommendedName>
</protein>
<proteinExistence type="predicted"/>
<dbReference type="Proteomes" id="UP001301350">
    <property type="component" value="Unassembled WGS sequence"/>
</dbReference>
<sequence>MALAFCGSAVVGVAPHRALGPASCQAQPRRTATAKRRYGVWALRLSCTGESSEYLASLNRNRPQEGESTDSGPPPQPQLGYLEKLEQQRLKSPAGDASNATPPPAGGAAPGVTGTGGWWARLCAFLGLSPKTTQTRQSRLAQLRAYGVAAIIAYGMFDAVTYSLSFVIALVGFKRATNNAPLTWQNLLKVVGGMWLLNNFSRPFRVAGALLLAPVVDRHIVKPIGRAISNRRQAKRTS</sequence>
<dbReference type="EMBL" id="JANCYW010000019">
    <property type="protein sequence ID" value="KAK4538628.1"/>
    <property type="molecule type" value="Genomic_DNA"/>
</dbReference>
<keyword evidence="2" id="KW-0812">Transmembrane</keyword>
<accession>A0AAV9J2P9</accession>
<evidence type="ECO:0000256" key="1">
    <source>
        <dbReference type="SAM" id="MobiDB-lite"/>
    </source>
</evidence>
<feature type="transmembrane region" description="Helical" evidence="2">
    <location>
        <begin position="145"/>
        <end position="173"/>
    </location>
</feature>
<name>A0AAV9J2P9_CYACA</name>
<dbReference type="AlphaFoldDB" id="A0AAV9J2P9"/>
<evidence type="ECO:0000256" key="2">
    <source>
        <dbReference type="SAM" id="Phobius"/>
    </source>
</evidence>
<dbReference type="PANTHER" id="PTHR34370:SF1">
    <property type="entry name" value="OS04G0600100 PROTEIN"/>
    <property type="match status" value="1"/>
</dbReference>
<feature type="region of interest" description="Disordered" evidence="1">
    <location>
        <begin position="60"/>
        <end position="79"/>
    </location>
</feature>
<keyword evidence="2" id="KW-0472">Membrane</keyword>
<evidence type="ECO:0008006" key="5">
    <source>
        <dbReference type="Google" id="ProtNLM"/>
    </source>
</evidence>
<keyword evidence="4" id="KW-1185">Reference proteome</keyword>
<organism evidence="3 4">
    <name type="scientific">Cyanidium caldarium</name>
    <name type="common">Red alga</name>
    <dbReference type="NCBI Taxonomy" id="2771"/>
    <lineage>
        <taxon>Eukaryota</taxon>
        <taxon>Rhodophyta</taxon>
        <taxon>Bangiophyceae</taxon>
        <taxon>Cyanidiales</taxon>
        <taxon>Cyanidiaceae</taxon>
        <taxon>Cyanidium</taxon>
    </lineage>
</organism>
<gene>
    <name evidence="3" type="ORF">CDCA_CDCA19G4653</name>
</gene>
<reference evidence="3 4" key="1">
    <citation type="submission" date="2022-07" db="EMBL/GenBank/DDBJ databases">
        <title>Genome-wide signatures of adaptation to extreme environments.</title>
        <authorList>
            <person name="Cho C.H."/>
            <person name="Yoon H.S."/>
        </authorList>
    </citation>
    <scope>NUCLEOTIDE SEQUENCE [LARGE SCALE GENOMIC DNA]</scope>
    <source>
        <strain evidence="3 4">DBV 063 E5</strain>
    </source>
</reference>
<dbReference type="PANTHER" id="PTHR34370">
    <property type="entry name" value="OS04G0600100 PROTEIN"/>
    <property type="match status" value="1"/>
</dbReference>
<feature type="region of interest" description="Disordered" evidence="1">
    <location>
        <begin position="91"/>
        <end position="110"/>
    </location>
</feature>